<dbReference type="KEGG" id="foc:113202755"/>
<keyword evidence="2" id="KW-1185">Reference proteome</keyword>
<dbReference type="Proteomes" id="UP000504606">
    <property type="component" value="Unplaced"/>
</dbReference>
<name>A0A6J1RVQ7_FRAOC</name>
<evidence type="ECO:0000313" key="4">
    <source>
        <dbReference type="RefSeq" id="XP_026272917.1"/>
    </source>
</evidence>
<dbReference type="RefSeq" id="XP_026272916.1">
    <property type="nucleotide sequence ID" value="XM_026417131.2"/>
</dbReference>
<protein>
    <submittedName>
        <fullName evidence="3 4">Uncharacterized protein LOC113202755</fullName>
    </submittedName>
</protein>
<dbReference type="GeneID" id="113202755"/>
<evidence type="ECO:0000256" key="1">
    <source>
        <dbReference type="SAM" id="SignalP"/>
    </source>
</evidence>
<dbReference type="RefSeq" id="XP_052125735.1">
    <property type="nucleotide sequence ID" value="XM_052269775.1"/>
</dbReference>
<evidence type="ECO:0000313" key="6">
    <source>
        <dbReference type="RefSeq" id="XP_052125735.1"/>
    </source>
</evidence>
<evidence type="ECO:0000313" key="3">
    <source>
        <dbReference type="RefSeq" id="XP_026272916.1"/>
    </source>
</evidence>
<feature type="signal peptide" evidence="1">
    <location>
        <begin position="1"/>
        <end position="24"/>
    </location>
</feature>
<dbReference type="RefSeq" id="XP_026272917.1">
    <property type="nucleotide sequence ID" value="XM_026417132.2"/>
</dbReference>
<feature type="chain" id="PRO_5044639410" evidence="1">
    <location>
        <begin position="25"/>
        <end position="190"/>
    </location>
</feature>
<dbReference type="RefSeq" id="XP_052125734.1">
    <property type="nucleotide sequence ID" value="XM_052269774.1"/>
</dbReference>
<organism evidence="2 4">
    <name type="scientific">Frankliniella occidentalis</name>
    <name type="common">Western flower thrips</name>
    <name type="synonym">Euthrips occidentalis</name>
    <dbReference type="NCBI Taxonomy" id="133901"/>
    <lineage>
        <taxon>Eukaryota</taxon>
        <taxon>Metazoa</taxon>
        <taxon>Ecdysozoa</taxon>
        <taxon>Arthropoda</taxon>
        <taxon>Hexapoda</taxon>
        <taxon>Insecta</taxon>
        <taxon>Pterygota</taxon>
        <taxon>Neoptera</taxon>
        <taxon>Paraneoptera</taxon>
        <taxon>Thysanoptera</taxon>
        <taxon>Terebrantia</taxon>
        <taxon>Thripoidea</taxon>
        <taxon>Thripidae</taxon>
        <taxon>Frankliniella</taxon>
    </lineage>
</organism>
<dbReference type="RefSeq" id="XP_052125736.1">
    <property type="nucleotide sequence ID" value="XM_052269776.1"/>
</dbReference>
<gene>
    <name evidence="3 4 5 6 7" type="primary">LOC113202755</name>
</gene>
<evidence type="ECO:0000313" key="7">
    <source>
        <dbReference type="RefSeq" id="XP_052125736.1"/>
    </source>
</evidence>
<keyword evidence="1" id="KW-0732">Signal</keyword>
<dbReference type="AlphaFoldDB" id="A0A6J1RVQ7"/>
<reference evidence="3 4" key="1">
    <citation type="submission" date="2025-04" db="UniProtKB">
        <authorList>
            <consortium name="RefSeq"/>
        </authorList>
    </citation>
    <scope>IDENTIFICATION</scope>
    <source>
        <tissue evidence="3 4">Whole organism</tissue>
    </source>
</reference>
<accession>A0A6J1RVQ7</accession>
<proteinExistence type="predicted"/>
<sequence>MTAPVGMRALLLAAAVAAIQVADALSSTPMTTARAWITLAGAATRDAPSKSPADYPLDSIFKLASNNSGVVVDTRLSSIMDHAVEVDDGDAADEAVLAHVATEAALRGGPCAVALLRALPDSKLATLMVLGAITLAAKGALQAPTAVVVQGLLRARRLLPGYKVVREHGHTRVVEVFRTSPYEWASLFEN</sequence>
<evidence type="ECO:0000313" key="2">
    <source>
        <dbReference type="Proteomes" id="UP000504606"/>
    </source>
</evidence>
<evidence type="ECO:0000313" key="5">
    <source>
        <dbReference type="RefSeq" id="XP_052125734.1"/>
    </source>
</evidence>